<dbReference type="SUPFAM" id="SSF56219">
    <property type="entry name" value="DNase I-like"/>
    <property type="match status" value="1"/>
</dbReference>
<name>A0AAU6TGI4_UNCXX</name>
<gene>
    <name evidence="2" type="ORF">MRL64_10420</name>
</gene>
<dbReference type="InterPro" id="IPR047971">
    <property type="entry name" value="ExeM-like"/>
</dbReference>
<dbReference type="EMBL" id="CP095342">
    <property type="protein sequence ID" value="XAG60722.1"/>
    <property type="molecule type" value="Genomic_DNA"/>
</dbReference>
<keyword evidence="1" id="KW-1133">Transmembrane helix</keyword>
<keyword evidence="2" id="KW-0378">Hydrolase</keyword>
<proteinExistence type="predicted"/>
<evidence type="ECO:0000256" key="1">
    <source>
        <dbReference type="SAM" id="Phobius"/>
    </source>
</evidence>
<dbReference type="InterPro" id="IPR036691">
    <property type="entry name" value="Endo/exonu/phosph_ase_sf"/>
</dbReference>
<keyword evidence="1" id="KW-0472">Membrane</keyword>
<evidence type="ECO:0000313" key="2">
    <source>
        <dbReference type="EMBL" id="XAG60722.1"/>
    </source>
</evidence>
<dbReference type="PANTHER" id="PTHR42834">
    <property type="entry name" value="ENDONUCLEASE/EXONUCLEASE/PHOSPHATASE FAMILY PROTEIN (AFU_ORTHOLOGUE AFUA_3G09210)"/>
    <property type="match status" value="1"/>
</dbReference>
<keyword evidence="1" id="KW-0812">Transmembrane</keyword>
<dbReference type="AlphaFoldDB" id="A0AAU6TGI4"/>
<accession>A0AAU6TGI4</accession>
<dbReference type="NCBIfam" id="NF033681">
    <property type="entry name" value="ExeM_NucH_DNase"/>
    <property type="match status" value="1"/>
</dbReference>
<keyword evidence="2" id="KW-0540">Nuclease</keyword>
<protein>
    <submittedName>
        <fullName evidence="2">ExeM/NucH family extracellular endonuclease</fullName>
    </submittedName>
</protein>
<organism evidence="2">
    <name type="scientific">bacterium 19MO02SH05</name>
    <dbReference type="NCBI Taxonomy" id="2920696"/>
    <lineage>
        <taxon>Bacteria</taxon>
    </lineage>
</organism>
<keyword evidence="2" id="KW-0255">Endonuclease</keyword>
<dbReference type="Gene3D" id="3.60.10.10">
    <property type="entry name" value="Endonuclease/exonuclease/phosphatase"/>
    <property type="match status" value="1"/>
</dbReference>
<sequence length="811" mass="92060">MTANSSIWANTLNSYNIDGNTYSSSIVKGVNQYNGVCSLSTAIELTIRQIQGEEGRSPYVNDGFWSSQPYKVTGVVAHISKGETDWRGIFLQDKYALDRKGSDGVFVRMNTRQLDPLPEVGQEICLEAHIQEYFGMTRLANRGVPSNYITEFDVIDSGFTPRVTTLQVHETDYVGEGDDRRLDFSRTLERHEGMLITLPKDVNPLEDGKQDMRVTRTFSFDFGSFRQNMVLAYERVNMQPNQLNVAGGKESQEASRENQRRRLFVESDRKAKDGEIPYFPAFKENPNQNVILVNDSVMDISGMLVYTRGEYRLVIPESETLVTSSNFKRNDIKRTDFPEYTIELDGQHHKFNLNNGSYPRENEGYFPLVVGSKNVLNYFNSPFSGDPNNYGSNRGASDIEEFELQQAKIIEALYRMNADIVGLLEMENNGFGKKSAIAQLVNELNDRYRCNDNTDNNVYQFVAIDSNNDLVSDHQDHIGTDAITNAIIYRPNKVTLLDSKVIPLPKQNAESILDPKTGDVFRNGQGRPISSGKASQRDALTATFLVNNTDNHLTISANHFKSKGSNCIDDWPTGEELDAFLKTFDPKDRNKNRLPDDDFQGQCERFRVAAAYELGKQLEKIPGDKVILGDLNSYAMEDPILVLTDNPTGKIIYAGRDTYIDDRPQFSDLSGVRIDRTFGYINAVPYKDKKFDRPKSWSYSFNDELGSLDHALISLSLRDRLVDAIDWRINSIESPLYDYSKQNNGRPHKGSHWQNFHHDDNGELTITHYRSSDHDPVLLVFEYQRNDLEAGSTGLVGLMLIGLAGWFRRRR</sequence>
<dbReference type="GO" id="GO:0004519">
    <property type="term" value="F:endonuclease activity"/>
    <property type="evidence" value="ECO:0007669"/>
    <property type="project" value="UniProtKB-KW"/>
</dbReference>
<dbReference type="PANTHER" id="PTHR42834:SF1">
    <property type="entry name" value="ENDONUCLEASE_EXONUCLEASE_PHOSPHATASE FAMILY PROTEIN (AFU_ORTHOLOGUE AFUA_3G09210)"/>
    <property type="match status" value="1"/>
</dbReference>
<feature type="transmembrane region" description="Helical" evidence="1">
    <location>
        <begin position="790"/>
        <end position="807"/>
    </location>
</feature>
<reference evidence="2" key="1">
    <citation type="submission" date="2022-03" db="EMBL/GenBank/DDBJ databases">
        <title>Sea Food Isolates.</title>
        <authorList>
            <person name="Li c."/>
        </authorList>
    </citation>
    <scope>NUCLEOTIDE SEQUENCE</scope>
    <source>
        <strain evidence="2">19MO02SH05</strain>
    </source>
</reference>